<evidence type="ECO:0000256" key="1">
    <source>
        <dbReference type="SAM" id="SignalP"/>
    </source>
</evidence>
<dbReference type="AlphaFoldDB" id="A0AAV8XR01"/>
<name>A0AAV8XR01_9CUCU</name>
<evidence type="ECO:0000313" key="4">
    <source>
        <dbReference type="Proteomes" id="UP001162162"/>
    </source>
</evidence>
<accession>A0AAV8XR01</accession>
<sequence length="115" mass="12429">MFLASTFRTGLALSCALTTLVEREGKPGRHLCPCLLAGGGATKKEKCNPLDLAKSALTLLKCLPASRTAIFEYFCDVFDNAALNYIEGIETEIKTGKLPPLLESDELVISEIHTV</sequence>
<feature type="chain" id="PRO_5043776383" description="Integrator complex subunit 5 N-terminal domain-containing protein" evidence="1">
    <location>
        <begin position="17"/>
        <end position="115"/>
    </location>
</feature>
<protein>
    <recommendedName>
        <fullName evidence="2">Integrator complex subunit 5 N-terminal domain-containing protein</fullName>
    </recommendedName>
</protein>
<evidence type="ECO:0000259" key="2">
    <source>
        <dbReference type="Pfam" id="PF14837"/>
    </source>
</evidence>
<feature type="domain" description="Integrator complex subunit 5 N-terminal" evidence="2">
    <location>
        <begin position="42"/>
        <end position="115"/>
    </location>
</feature>
<proteinExistence type="predicted"/>
<feature type="signal peptide" evidence="1">
    <location>
        <begin position="1"/>
        <end position="16"/>
    </location>
</feature>
<keyword evidence="4" id="KW-1185">Reference proteome</keyword>
<dbReference type="EMBL" id="JAPWTK010000382">
    <property type="protein sequence ID" value="KAJ8941236.1"/>
    <property type="molecule type" value="Genomic_DNA"/>
</dbReference>
<dbReference type="InterPro" id="IPR029445">
    <property type="entry name" value="INTS5_N"/>
</dbReference>
<dbReference type="Proteomes" id="UP001162162">
    <property type="component" value="Unassembled WGS sequence"/>
</dbReference>
<dbReference type="Pfam" id="PF14837">
    <property type="entry name" value="INTS5_N"/>
    <property type="match status" value="1"/>
</dbReference>
<gene>
    <name evidence="3" type="ORF">NQ318_015668</name>
</gene>
<evidence type="ECO:0000313" key="3">
    <source>
        <dbReference type="EMBL" id="KAJ8941236.1"/>
    </source>
</evidence>
<reference evidence="3" key="1">
    <citation type="journal article" date="2023" name="Insect Mol. Biol.">
        <title>Genome sequencing provides insights into the evolution of gene families encoding plant cell wall-degrading enzymes in longhorned beetles.</title>
        <authorList>
            <person name="Shin N.R."/>
            <person name="Okamura Y."/>
            <person name="Kirsch R."/>
            <person name="Pauchet Y."/>
        </authorList>
    </citation>
    <scope>NUCLEOTIDE SEQUENCE</scope>
    <source>
        <strain evidence="3">AMC_N1</strain>
    </source>
</reference>
<keyword evidence="1" id="KW-0732">Signal</keyword>
<comment type="caution">
    <text evidence="3">The sequence shown here is derived from an EMBL/GenBank/DDBJ whole genome shotgun (WGS) entry which is preliminary data.</text>
</comment>
<organism evidence="3 4">
    <name type="scientific">Aromia moschata</name>
    <dbReference type="NCBI Taxonomy" id="1265417"/>
    <lineage>
        <taxon>Eukaryota</taxon>
        <taxon>Metazoa</taxon>
        <taxon>Ecdysozoa</taxon>
        <taxon>Arthropoda</taxon>
        <taxon>Hexapoda</taxon>
        <taxon>Insecta</taxon>
        <taxon>Pterygota</taxon>
        <taxon>Neoptera</taxon>
        <taxon>Endopterygota</taxon>
        <taxon>Coleoptera</taxon>
        <taxon>Polyphaga</taxon>
        <taxon>Cucujiformia</taxon>
        <taxon>Chrysomeloidea</taxon>
        <taxon>Cerambycidae</taxon>
        <taxon>Cerambycinae</taxon>
        <taxon>Callichromatini</taxon>
        <taxon>Aromia</taxon>
    </lineage>
</organism>